<accession>A0A2P7ARD4</accession>
<keyword evidence="2" id="KW-1185">Reference proteome</keyword>
<protein>
    <submittedName>
        <fullName evidence="1">Uncharacterized protein</fullName>
    </submittedName>
</protein>
<sequence>MTIPRPHHPKNHPDRFADCQRAIEDRLLELLGDAITAGWTRTEILAAIIEVANNTSLAMHKNMGLSVEAALRKLRP</sequence>
<evidence type="ECO:0000313" key="1">
    <source>
        <dbReference type="EMBL" id="PSH56713.1"/>
    </source>
</evidence>
<dbReference type="RefSeq" id="WP_106717459.1">
    <property type="nucleotide sequence ID" value="NZ_PGGN01000003.1"/>
</dbReference>
<dbReference type="EMBL" id="PGGN01000003">
    <property type="protein sequence ID" value="PSH56713.1"/>
    <property type="molecule type" value="Genomic_DNA"/>
</dbReference>
<reference evidence="2" key="1">
    <citation type="submission" date="2017-11" db="EMBL/GenBank/DDBJ databases">
        <authorList>
            <person name="Kuznetsova I."/>
            <person name="Sazanova A."/>
            <person name="Chirak E."/>
            <person name="Safronova V."/>
            <person name="Willems A."/>
        </authorList>
    </citation>
    <scope>NUCLEOTIDE SEQUENCE [LARGE SCALE GENOMIC DNA]</scope>
    <source>
        <strain evidence="2">PEPV15</strain>
    </source>
</reference>
<comment type="caution">
    <text evidence="1">The sequence shown here is derived from an EMBL/GenBank/DDBJ whole genome shotgun (WGS) entry which is preliminary data.</text>
</comment>
<dbReference type="AlphaFoldDB" id="A0A2P7ARD4"/>
<dbReference type="Proteomes" id="UP000241158">
    <property type="component" value="Unassembled WGS sequence"/>
</dbReference>
<organism evidence="1 2">
    <name type="scientific">Phyllobacterium endophyticum</name>
    <dbReference type="NCBI Taxonomy" id="1149773"/>
    <lineage>
        <taxon>Bacteria</taxon>
        <taxon>Pseudomonadati</taxon>
        <taxon>Pseudomonadota</taxon>
        <taxon>Alphaproteobacteria</taxon>
        <taxon>Hyphomicrobiales</taxon>
        <taxon>Phyllobacteriaceae</taxon>
        <taxon>Phyllobacterium</taxon>
    </lineage>
</organism>
<name>A0A2P7ARD4_9HYPH</name>
<evidence type="ECO:0000313" key="2">
    <source>
        <dbReference type="Proteomes" id="UP000241158"/>
    </source>
</evidence>
<gene>
    <name evidence="1" type="ORF">CU100_15285</name>
</gene>
<proteinExistence type="predicted"/>
<dbReference type="OrthoDB" id="7774794at2"/>